<dbReference type="Proteomes" id="UP000005926">
    <property type="component" value="Unassembled WGS sequence"/>
</dbReference>
<dbReference type="SUPFAM" id="SSF53335">
    <property type="entry name" value="S-adenosyl-L-methionine-dependent methyltransferases"/>
    <property type="match status" value="1"/>
</dbReference>
<dbReference type="GeneID" id="78411367"/>
<dbReference type="AlphaFoldDB" id="C8NEL7"/>
<organism evidence="1 2">
    <name type="scientific">Granulicatella adiacens ATCC 49175</name>
    <dbReference type="NCBI Taxonomy" id="638301"/>
    <lineage>
        <taxon>Bacteria</taxon>
        <taxon>Bacillati</taxon>
        <taxon>Bacillota</taxon>
        <taxon>Bacilli</taxon>
        <taxon>Lactobacillales</taxon>
        <taxon>Carnobacteriaceae</taxon>
        <taxon>Granulicatella</taxon>
    </lineage>
</organism>
<comment type="caution">
    <text evidence="1">The sequence shown here is derived from an EMBL/GenBank/DDBJ whole genome shotgun (WGS) entry which is preliminary data.</text>
</comment>
<dbReference type="STRING" id="638301.HMPREF0444_0362"/>
<gene>
    <name evidence="1" type="ORF">HMPREF0444_0362</name>
</gene>
<proteinExistence type="predicted"/>
<dbReference type="eggNOG" id="COG2384">
    <property type="taxonomic scope" value="Bacteria"/>
</dbReference>
<dbReference type="Gene3D" id="1.10.287.1890">
    <property type="match status" value="1"/>
</dbReference>
<evidence type="ECO:0000313" key="1">
    <source>
        <dbReference type="EMBL" id="EEW37849.1"/>
    </source>
</evidence>
<dbReference type="Pfam" id="PF04816">
    <property type="entry name" value="TrmK"/>
    <property type="match status" value="1"/>
</dbReference>
<dbReference type="RefSeq" id="WP_005605409.1">
    <property type="nucleotide sequence ID" value="NZ_CP102283.1"/>
</dbReference>
<dbReference type="Gene3D" id="3.40.50.150">
    <property type="entry name" value="Vaccinia Virus protein VP39"/>
    <property type="match status" value="1"/>
</dbReference>
<accession>C8NEL7</accession>
<name>C8NEL7_9LACT</name>
<dbReference type="PANTHER" id="PTHR38451:SF1">
    <property type="entry name" value="TRNA (ADENINE(22)-N(1))-METHYLTRANSFERASE"/>
    <property type="match status" value="1"/>
</dbReference>
<dbReference type="PIRSF" id="PIRSF018637">
    <property type="entry name" value="TrmK"/>
    <property type="match status" value="1"/>
</dbReference>
<dbReference type="EMBL" id="ACKZ01000009">
    <property type="protein sequence ID" value="EEW37849.1"/>
    <property type="molecule type" value="Genomic_DNA"/>
</dbReference>
<dbReference type="GO" id="GO:0160105">
    <property type="term" value="F:tRNA (adenine(22)-N1)-methyltransferase activity"/>
    <property type="evidence" value="ECO:0007669"/>
    <property type="project" value="InterPro"/>
</dbReference>
<reference evidence="1 2" key="1">
    <citation type="submission" date="2009-08" db="EMBL/GenBank/DDBJ databases">
        <authorList>
            <person name="Muzny D."/>
            <person name="Qin X."/>
            <person name="Deng J."/>
            <person name="Jiang H."/>
            <person name="Liu Y."/>
            <person name="Qu J."/>
            <person name="Song X.-Z."/>
            <person name="Zhang L."/>
            <person name="Thornton R."/>
            <person name="Coyle M."/>
            <person name="Francisco L."/>
            <person name="Jackson L."/>
            <person name="Javaid M."/>
            <person name="Korchina V."/>
            <person name="Kovar C."/>
            <person name="Mata R."/>
            <person name="Mathew T."/>
            <person name="Ngo R."/>
            <person name="Nguyen L."/>
            <person name="Nguyen N."/>
            <person name="Okwuonu G."/>
            <person name="Ongeri F."/>
            <person name="Pham C."/>
            <person name="Simmons D."/>
            <person name="Wilczek-Boney K."/>
            <person name="Hale W."/>
            <person name="Jakkamsetti A."/>
            <person name="Pham P."/>
            <person name="Ruth R."/>
            <person name="San Lucas F."/>
            <person name="Warren J."/>
            <person name="Zhang J."/>
            <person name="Zhao Z."/>
            <person name="Zhou C."/>
            <person name="Zhu D."/>
            <person name="Lee S."/>
            <person name="Bess C."/>
            <person name="Blankenburg K."/>
            <person name="Forbes L."/>
            <person name="Fu Q."/>
            <person name="Gubbala S."/>
            <person name="Hirani K."/>
            <person name="Jayaseelan J.C."/>
            <person name="Lara F."/>
            <person name="Munidasa M."/>
            <person name="Palculict T."/>
            <person name="Patil S."/>
            <person name="Pu L.-L."/>
            <person name="Saada N."/>
            <person name="Tang L."/>
            <person name="Weissenberger G."/>
            <person name="Zhu Y."/>
            <person name="Hemphill L."/>
            <person name="Shang Y."/>
            <person name="Youmans B."/>
            <person name="Ayvaz T."/>
            <person name="Ross M."/>
            <person name="Santibanez J."/>
            <person name="Aqrawi P."/>
            <person name="Gross S."/>
            <person name="Joshi V."/>
            <person name="Fowler G."/>
            <person name="Nazareth L."/>
            <person name="Reid J."/>
            <person name="Worley K."/>
            <person name="Petrosino J."/>
            <person name="Highlander S."/>
            <person name="Gibbs R."/>
        </authorList>
    </citation>
    <scope>NUCLEOTIDE SEQUENCE [LARGE SCALE GENOMIC DNA]</scope>
    <source>
        <strain evidence="1 2">ATCC 49175</strain>
    </source>
</reference>
<dbReference type="PANTHER" id="PTHR38451">
    <property type="entry name" value="TRNA (ADENINE(22)-N(1))-METHYLTRANSFERASE"/>
    <property type="match status" value="1"/>
</dbReference>
<dbReference type="HOGENOM" id="CLU_071037_0_0_9"/>
<dbReference type="InterPro" id="IPR006901">
    <property type="entry name" value="TrmK"/>
</dbReference>
<evidence type="ECO:0000313" key="2">
    <source>
        <dbReference type="Proteomes" id="UP000005926"/>
    </source>
</evidence>
<protein>
    <submittedName>
        <fullName evidence="1">Uncharacterized protein</fullName>
    </submittedName>
</protein>
<sequence length="235" mass="26738">MIELGERLTKVASFVPKDSKVCDVGSDHAYLPVYLIQNNQITSAIAGEVVEGPFLSAKQTVRDYRMEESIEVRFGDGLQILSKEDEITAVTICGMGGELISRILEAGFSGGHLNGKERLILQPNVAEHFVREWLMNHSYRITHETVVEDNHRLYEIIVAEPVEERVEYTELEIKYGPILLKGPSELSVAKWTRMNRKNKEILEQLQKSKTPQHEKIEQFEKAFNELKGVIDRANS</sequence>
<dbReference type="InterPro" id="IPR029063">
    <property type="entry name" value="SAM-dependent_MTases_sf"/>
</dbReference>
<keyword evidence="2" id="KW-1185">Reference proteome</keyword>